<dbReference type="PROSITE" id="PS51228">
    <property type="entry name" value="ACB_2"/>
    <property type="match status" value="1"/>
</dbReference>
<dbReference type="SUPFAM" id="SSF47027">
    <property type="entry name" value="Acyl-CoA binding protein"/>
    <property type="match status" value="1"/>
</dbReference>
<dbReference type="PRINTS" id="PR00689">
    <property type="entry name" value="ACOABINDINGP"/>
</dbReference>
<proteinExistence type="inferred from homology"/>
<dbReference type="InterPro" id="IPR022408">
    <property type="entry name" value="Acyl-CoA-binding_prot_CS"/>
</dbReference>
<evidence type="ECO:0000313" key="4">
    <source>
        <dbReference type="EMBL" id="EAT33888.1"/>
    </source>
</evidence>
<reference evidence="4" key="1">
    <citation type="submission" date="2005-10" db="EMBL/GenBank/DDBJ databases">
        <authorList>
            <person name="Loftus B.J."/>
            <person name="Nene V.M."/>
            <person name="Hannick L.I."/>
            <person name="Bidwell S."/>
            <person name="Haas B."/>
            <person name="Amedeo P."/>
            <person name="Orvis J."/>
            <person name="Wortman J.R."/>
            <person name="White O.R."/>
            <person name="Salzberg S."/>
            <person name="Shumway M."/>
            <person name="Koo H."/>
            <person name="Zhao Y."/>
            <person name="Holmes M."/>
            <person name="Miller J."/>
            <person name="Schatz M."/>
            <person name="Pop M."/>
            <person name="Pai G."/>
            <person name="Utterback T."/>
            <person name="Rogers Y.-H."/>
            <person name="Kravitz S."/>
            <person name="Fraser C.M."/>
        </authorList>
    </citation>
    <scope>NUCLEOTIDE SEQUENCE</scope>
    <source>
        <strain evidence="4">Liverpool</strain>
    </source>
</reference>
<protein>
    <submittedName>
        <fullName evidence="4">AAEL013844-PA</fullName>
    </submittedName>
</protein>
<evidence type="ECO:0000259" key="3">
    <source>
        <dbReference type="PROSITE" id="PS51228"/>
    </source>
</evidence>
<dbReference type="InterPro" id="IPR000582">
    <property type="entry name" value="Acyl-CoA-binding_protein"/>
</dbReference>
<comment type="similarity">
    <text evidence="1">Belongs to the ACBP family.</text>
</comment>
<dbReference type="PhylomeDB" id="Q16I06"/>
<dbReference type="Gene3D" id="1.20.80.10">
    <property type="match status" value="1"/>
</dbReference>
<dbReference type="STRING" id="7159.Q16I06"/>
<dbReference type="InterPro" id="IPR014352">
    <property type="entry name" value="FERM/acyl-CoA-bd_prot_sf"/>
</dbReference>
<evidence type="ECO:0000256" key="1">
    <source>
        <dbReference type="ARBA" id="ARBA00005567"/>
    </source>
</evidence>
<dbReference type="PROSITE" id="PS00880">
    <property type="entry name" value="ACB_1"/>
    <property type="match status" value="1"/>
</dbReference>
<dbReference type="InterPro" id="IPR035984">
    <property type="entry name" value="Acyl-CoA-binding_sf"/>
</dbReference>
<dbReference type="PaxDb" id="7159-AAEL013844-PA"/>
<dbReference type="OMA" id="WEGKKGM"/>
<dbReference type="PANTHER" id="PTHR23310:SF62">
    <property type="entry name" value="ACYL-COA BINDING PROTEIN 1, ISOFORM A"/>
    <property type="match status" value="1"/>
</dbReference>
<reference evidence="4" key="3">
    <citation type="submission" date="2012-09" db="EMBL/GenBank/DDBJ databases">
        <authorList>
            <consortium name="VectorBase"/>
        </authorList>
    </citation>
    <scope>NUCLEOTIDE SEQUENCE</scope>
    <source>
        <strain evidence="4">Liverpool</strain>
    </source>
</reference>
<organism evidence="4 5">
    <name type="scientific">Aedes aegypti</name>
    <name type="common">Yellowfever mosquito</name>
    <name type="synonym">Culex aegypti</name>
    <dbReference type="NCBI Taxonomy" id="7159"/>
    <lineage>
        <taxon>Eukaryota</taxon>
        <taxon>Metazoa</taxon>
        <taxon>Ecdysozoa</taxon>
        <taxon>Arthropoda</taxon>
        <taxon>Hexapoda</taxon>
        <taxon>Insecta</taxon>
        <taxon>Pterygota</taxon>
        <taxon>Neoptera</taxon>
        <taxon>Endopterygota</taxon>
        <taxon>Diptera</taxon>
        <taxon>Nematocera</taxon>
        <taxon>Culicoidea</taxon>
        <taxon>Culicidae</taxon>
        <taxon>Culicinae</taxon>
        <taxon>Aedini</taxon>
        <taxon>Aedes</taxon>
        <taxon>Stegomyia</taxon>
    </lineage>
</organism>
<dbReference type="HOGENOM" id="CLU_118853_4_1_1"/>
<dbReference type="EMBL" id="CH478124">
    <property type="protein sequence ID" value="EAT33888.1"/>
    <property type="molecule type" value="Genomic_DNA"/>
</dbReference>
<dbReference type="eggNOG" id="KOG0817">
    <property type="taxonomic scope" value="Eukaryota"/>
</dbReference>
<dbReference type="VEuPathDB" id="VectorBase:AAEL013844"/>
<accession>Q16I06</accession>
<gene>
    <name evidence="4" type="ORF">AaeL_AAEL013844</name>
</gene>
<keyword evidence="2" id="KW-0446">Lipid-binding</keyword>
<dbReference type="CDD" id="cd00435">
    <property type="entry name" value="ACBP"/>
    <property type="match status" value="1"/>
</dbReference>
<dbReference type="GO" id="GO:0000062">
    <property type="term" value="F:fatty-acyl-CoA binding"/>
    <property type="evidence" value="ECO:0007669"/>
    <property type="project" value="InterPro"/>
</dbReference>
<dbReference type="Pfam" id="PF00887">
    <property type="entry name" value="ACBP"/>
    <property type="match status" value="1"/>
</dbReference>
<feature type="domain" description="ACB" evidence="3">
    <location>
        <begin position="21"/>
        <end position="106"/>
    </location>
</feature>
<dbReference type="PANTHER" id="PTHR23310">
    <property type="entry name" value="ACYL-COA-BINDING PROTEIN, ACBP"/>
    <property type="match status" value="1"/>
</dbReference>
<reference evidence="4" key="2">
    <citation type="journal article" date="2007" name="Science">
        <title>Genome sequence of Aedes aegypti, a major arbovirus vector.</title>
        <authorList>
            <person name="Nene V."/>
            <person name="Wortman J.R."/>
            <person name="Lawson D."/>
            <person name="Haas B."/>
            <person name="Kodira C."/>
            <person name="Tu Z.J."/>
            <person name="Loftus B."/>
            <person name="Xi Z."/>
            <person name="Megy K."/>
            <person name="Grabherr M."/>
            <person name="Ren Q."/>
            <person name="Zdobnov E.M."/>
            <person name="Lobo N.F."/>
            <person name="Campbell K.S."/>
            <person name="Brown S.E."/>
            <person name="Bonaldo M.F."/>
            <person name="Zhu J."/>
            <person name="Sinkins S.P."/>
            <person name="Hogenkamp D.G."/>
            <person name="Amedeo P."/>
            <person name="Arensburger P."/>
            <person name="Atkinson P.W."/>
            <person name="Bidwell S."/>
            <person name="Biedler J."/>
            <person name="Birney E."/>
            <person name="Bruggner R.V."/>
            <person name="Costas J."/>
            <person name="Coy M.R."/>
            <person name="Crabtree J."/>
            <person name="Crawford M."/>
            <person name="Debruyn B."/>
            <person name="Decaprio D."/>
            <person name="Eiglmeier K."/>
            <person name="Eisenstadt E."/>
            <person name="El-Dorry H."/>
            <person name="Gelbart W.M."/>
            <person name="Gomes S.L."/>
            <person name="Hammond M."/>
            <person name="Hannick L.I."/>
            <person name="Hogan J.R."/>
            <person name="Holmes M.H."/>
            <person name="Jaffe D."/>
            <person name="Johnston J.S."/>
            <person name="Kennedy R.C."/>
            <person name="Koo H."/>
            <person name="Kravitz S."/>
            <person name="Kriventseva E.V."/>
            <person name="Kulp D."/>
            <person name="Labutti K."/>
            <person name="Lee E."/>
            <person name="Li S."/>
            <person name="Lovin D.D."/>
            <person name="Mao C."/>
            <person name="Mauceli E."/>
            <person name="Menck C.F."/>
            <person name="Miller J.R."/>
            <person name="Montgomery P."/>
            <person name="Mori A."/>
            <person name="Nascimento A.L."/>
            <person name="Naveira H.F."/>
            <person name="Nusbaum C."/>
            <person name="O'leary S."/>
            <person name="Orvis J."/>
            <person name="Pertea M."/>
            <person name="Quesneville H."/>
            <person name="Reidenbach K.R."/>
            <person name="Rogers Y.H."/>
            <person name="Roth C.W."/>
            <person name="Schneider J.R."/>
            <person name="Schatz M."/>
            <person name="Shumway M."/>
            <person name="Stanke M."/>
            <person name="Stinson E.O."/>
            <person name="Tubio J.M."/>
            <person name="Vanzee J.P."/>
            <person name="Verjovski-Almeida S."/>
            <person name="Werner D."/>
            <person name="White O."/>
            <person name="Wyder S."/>
            <person name="Zeng Q."/>
            <person name="Zhao Q."/>
            <person name="Zhao Y."/>
            <person name="Hill C.A."/>
            <person name="Raikhel A.S."/>
            <person name="Soares M.B."/>
            <person name="Knudson D.L."/>
            <person name="Lee N.H."/>
            <person name="Galagan J."/>
            <person name="Salzberg S.L."/>
            <person name="Paulsen I.T."/>
            <person name="Dimopoulos G."/>
            <person name="Collins F.H."/>
            <person name="Birren B."/>
            <person name="Fraser-Liggett C.M."/>
            <person name="Severson D.W."/>
        </authorList>
    </citation>
    <scope>NUCLEOTIDE SEQUENCE [LARGE SCALE GENOMIC DNA]</scope>
    <source>
        <strain evidence="4">Liverpool</strain>
    </source>
</reference>
<evidence type="ECO:0000313" key="5">
    <source>
        <dbReference type="Proteomes" id="UP000682892"/>
    </source>
</evidence>
<evidence type="ECO:0000256" key="2">
    <source>
        <dbReference type="ARBA" id="ARBA00023121"/>
    </source>
</evidence>
<dbReference type="Proteomes" id="UP000682892">
    <property type="component" value="Unassembled WGS sequence"/>
</dbReference>
<name>Q16I06_AEDAE</name>
<dbReference type="GO" id="GO:0006631">
    <property type="term" value="P:fatty acid metabolic process"/>
    <property type="evidence" value="ECO:0007669"/>
    <property type="project" value="TreeGrafter"/>
</dbReference>
<dbReference type="FunFam" id="1.20.80.10:FF:000010">
    <property type="entry name" value="Acyl-CoA-binding domain-containing protein 5"/>
    <property type="match status" value="1"/>
</dbReference>
<sequence>MQHAMQLNLKPGGEKCWDCSAVPTFEQAAEDVKNLKATPSDADLLEVYGLYKQATVGDCNTDKPGLLDFKGKSKWEAWNGRKGMSQDDAKQAYIAKVAKLVEQHGLK</sequence>
<dbReference type="AlphaFoldDB" id="Q16I06"/>
<dbReference type="GO" id="GO:0019915">
    <property type="term" value="P:lipid storage"/>
    <property type="evidence" value="ECO:0007669"/>
    <property type="project" value="UniProtKB-ARBA"/>
</dbReference>